<gene>
    <name evidence="7" type="ORF">RCOM_1248320</name>
</gene>
<evidence type="ECO:0000256" key="4">
    <source>
        <dbReference type="ARBA" id="ARBA00022989"/>
    </source>
</evidence>
<feature type="transmembrane region" description="Helical" evidence="6">
    <location>
        <begin position="20"/>
        <end position="39"/>
    </location>
</feature>
<dbReference type="PANTHER" id="PTHR30509:SF34">
    <property type="entry name" value="F3L24.34 PROTEIN"/>
    <property type="match status" value="1"/>
</dbReference>
<dbReference type="STRING" id="3988.B9SP19"/>
<organism evidence="7 8">
    <name type="scientific">Ricinus communis</name>
    <name type="common">Castor bean</name>
    <dbReference type="NCBI Taxonomy" id="3988"/>
    <lineage>
        <taxon>Eukaryota</taxon>
        <taxon>Viridiplantae</taxon>
        <taxon>Streptophyta</taxon>
        <taxon>Embryophyta</taxon>
        <taxon>Tracheophyta</taxon>
        <taxon>Spermatophyta</taxon>
        <taxon>Magnoliopsida</taxon>
        <taxon>eudicotyledons</taxon>
        <taxon>Gunneridae</taxon>
        <taxon>Pentapetalae</taxon>
        <taxon>rosids</taxon>
        <taxon>fabids</taxon>
        <taxon>Malpighiales</taxon>
        <taxon>Euphorbiaceae</taxon>
        <taxon>Acalyphoideae</taxon>
        <taxon>Acalypheae</taxon>
        <taxon>Ricinus</taxon>
    </lineage>
</organism>
<keyword evidence="5 6" id="KW-0472">Membrane</keyword>
<sequence length="184" mass="19231">MWTAARGLTKGLWSAHLSTALRTTVACTIVGCTTLYGPAPLKHLLSYPAFSYATAILIISDATLGHTLRGACHALYATIQVMVPSILTLWVIGPARLNSGLAAVAVAVTAFMVALLEPIPLMAKRIAFGQMVIVYVGAVIHGAETGIVMHPLHVGSCTALGALASVLAMLVPFPCLAYSEVIIH</sequence>
<comment type="subcellular location">
    <subcellularLocation>
        <location evidence="1">Cell membrane</location>
        <topology evidence="1">Multi-pass membrane protein</topology>
    </subcellularLocation>
</comment>
<feature type="transmembrane region" description="Helical" evidence="6">
    <location>
        <begin position="45"/>
        <end position="62"/>
    </location>
</feature>
<feature type="transmembrane region" description="Helical" evidence="6">
    <location>
        <begin position="74"/>
        <end position="93"/>
    </location>
</feature>
<dbReference type="Proteomes" id="UP000008311">
    <property type="component" value="Unassembled WGS sequence"/>
</dbReference>
<dbReference type="eggNOG" id="ENOG502QS4G">
    <property type="taxonomic scope" value="Eukaryota"/>
</dbReference>
<evidence type="ECO:0000313" key="8">
    <source>
        <dbReference type="Proteomes" id="UP000008311"/>
    </source>
</evidence>
<proteinExistence type="predicted"/>
<evidence type="ECO:0000313" key="7">
    <source>
        <dbReference type="EMBL" id="EEF34651.1"/>
    </source>
</evidence>
<dbReference type="GO" id="GO:0005886">
    <property type="term" value="C:plasma membrane"/>
    <property type="evidence" value="ECO:0007669"/>
    <property type="project" value="UniProtKB-SubCell"/>
</dbReference>
<keyword evidence="4 6" id="KW-1133">Transmembrane helix</keyword>
<feature type="transmembrane region" description="Helical" evidence="6">
    <location>
        <begin position="158"/>
        <end position="178"/>
    </location>
</feature>
<evidence type="ECO:0000256" key="3">
    <source>
        <dbReference type="ARBA" id="ARBA00022692"/>
    </source>
</evidence>
<dbReference type="AlphaFoldDB" id="B9SP19"/>
<reference evidence="8" key="1">
    <citation type="journal article" date="2010" name="Nat. Biotechnol.">
        <title>Draft genome sequence of the oilseed species Ricinus communis.</title>
        <authorList>
            <person name="Chan A.P."/>
            <person name="Crabtree J."/>
            <person name="Zhao Q."/>
            <person name="Lorenzi H."/>
            <person name="Orvis J."/>
            <person name="Puiu D."/>
            <person name="Melake-Berhan A."/>
            <person name="Jones K.M."/>
            <person name="Redman J."/>
            <person name="Chen G."/>
            <person name="Cahoon E.B."/>
            <person name="Gedil M."/>
            <person name="Stanke M."/>
            <person name="Haas B.J."/>
            <person name="Wortman J.R."/>
            <person name="Fraser-Liggett C.M."/>
            <person name="Ravel J."/>
            <person name="Rabinowicz P.D."/>
        </authorList>
    </citation>
    <scope>NUCLEOTIDE SEQUENCE [LARGE SCALE GENOMIC DNA]</scope>
    <source>
        <strain evidence="8">cv. Hale</strain>
    </source>
</reference>
<keyword evidence="8" id="KW-1185">Reference proteome</keyword>
<name>B9SP19_RICCO</name>
<dbReference type="EMBL" id="EQ974058">
    <property type="protein sequence ID" value="EEF34651.1"/>
    <property type="molecule type" value="Genomic_DNA"/>
</dbReference>
<dbReference type="InParanoid" id="B9SP19"/>
<protein>
    <submittedName>
        <fullName evidence="7">Uncharacterized protein</fullName>
    </submittedName>
</protein>
<keyword evidence="3 6" id="KW-0812">Transmembrane</keyword>
<feature type="transmembrane region" description="Helical" evidence="6">
    <location>
        <begin position="99"/>
        <end position="116"/>
    </location>
</feature>
<accession>B9SP19</accession>
<evidence type="ECO:0000256" key="2">
    <source>
        <dbReference type="ARBA" id="ARBA00022475"/>
    </source>
</evidence>
<evidence type="ECO:0000256" key="1">
    <source>
        <dbReference type="ARBA" id="ARBA00004651"/>
    </source>
</evidence>
<feature type="transmembrane region" description="Helical" evidence="6">
    <location>
        <begin position="128"/>
        <end position="152"/>
    </location>
</feature>
<keyword evidence="2" id="KW-1003">Cell membrane</keyword>
<evidence type="ECO:0000256" key="5">
    <source>
        <dbReference type="ARBA" id="ARBA00023136"/>
    </source>
</evidence>
<evidence type="ECO:0000256" key="6">
    <source>
        <dbReference type="SAM" id="Phobius"/>
    </source>
</evidence>
<dbReference type="PANTHER" id="PTHR30509">
    <property type="entry name" value="P-HYDROXYBENZOIC ACID EFFLUX PUMP SUBUNIT-RELATED"/>
    <property type="match status" value="1"/>
</dbReference>